<dbReference type="Proteomes" id="UP000198922">
    <property type="component" value="Unassembled WGS sequence"/>
</dbReference>
<accession>A0A1G7IW95</accession>
<name>A0A1G7IW95_9RHOB</name>
<sequence>MPVIDSFAGQVAGLDSPVAQAAAVVPSDDTDLPQASRALYLGTGGDLRVTLLGGAVVTFRAAAAGWHPLRVARVHATGTGAADIVAGW</sequence>
<proteinExistence type="predicted"/>
<reference evidence="2" key="1">
    <citation type="submission" date="2016-10" db="EMBL/GenBank/DDBJ databases">
        <authorList>
            <person name="Varghese N."/>
            <person name="Submissions S."/>
        </authorList>
    </citation>
    <scope>NUCLEOTIDE SEQUENCE [LARGE SCALE GENOMIC DNA]</scope>
    <source>
        <strain evidence="2">DSM 21424</strain>
    </source>
</reference>
<organism evidence="1 2">
    <name type="scientific">Limimaricola pyoseonensis</name>
    <dbReference type="NCBI Taxonomy" id="521013"/>
    <lineage>
        <taxon>Bacteria</taxon>
        <taxon>Pseudomonadati</taxon>
        <taxon>Pseudomonadota</taxon>
        <taxon>Alphaproteobacteria</taxon>
        <taxon>Rhodobacterales</taxon>
        <taxon>Paracoccaceae</taxon>
        <taxon>Limimaricola</taxon>
    </lineage>
</organism>
<protein>
    <submittedName>
        <fullName evidence="1">Uncharacterized protein</fullName>
    </submittedName>
</protein>
<gene>
    <name evidence="1" type="ORF">SAMN04488567_3547</name>
</gene>
<dbReference type="OrthoDB" id="7916272at2"/>
<dbReference type="STRING" id="521013.SAMN04488567_3547"/>
<evidence type="ECO:0000313" key="1">
    <source>
        <dbReference type="EMBL" id="SDF16856.1"/>
    </source>
</evidence>
<evidence type="ECO:0000313" key="2">
    <source>
        <dbReference type="Proteomes" id="UP000198922"/>
    </source>
</evidence>
<dbReference type="AlphaFoldDB" id="A0A1G7IW95"/>
<keyword evidence="2" id="KW-1185">Reference proteome</keyword>
<dbReference type="EMBL" id="FNAT01000008">
    <property type="protein sequence ID" value="SDF16856.1"/>
    <property type="molecule type" value="Genomic_DNA"/>
</dbReference>
<dbReference type="RefSeq" id="WP_090114179.1">
    <property type="nucleotide sequence ID" value="NZ_FNAT01000008.1"/>
</dbReference>